<dbReference type="Gene3D" id="3.40.50.1380">
    <property type="entry name" value="Methylglyoxal synthase-like domain"/>
    <property type="match status" value="1"/>
</dbReference>
<dbReference type="GO" id="GO:0003937">
    <property type="term" value="F:IMP cyclohydrolase activity"/>
    <property type="evidence" value="ECO:0007669"/>
    <property type="project" value="InterPro"/>
</dbReference>
<comment type="pathway">
    <text evidence="1">Purine metabolism; IMP biosynthesis via de novo pathway; IMP from 5-formamido-1-(5-phospho-D-ribosyl)imidazole-4-carboxamide: step 1/1.</text>
</comment>
<dbReference type="SUPFAM" id="SSF53927">
    <property type="entry name" value="Cytidine deaminase-like"/>
    <property type="match status" value="1"/>
</dbReference>
<evidence type="ECO:0000259" key="8">
    <source>
        <dbReference type="PROSITE" id="PS51855"/>
    </source>
</evidence>
<dbReference type="EMBL" id="MHSK01000015">
    <property type="protein sequence ID" value="OHA42289.1"/>
    <property type="molecule type" value="Genomic_DNA"/>
</dbReference>
<evidence type="ECO:0000256" key="4">
    <source>
        <dbReference type="ARBA" id="ARBA00022679"/>
    </source>
</evidence>
<keyword evidence="4" id="KW-0808">Transferase</keyword>
<evidence type="ECO:0000313" key="10">
    <source>
        <dbReference type="Proteomes" id="UP000177269"/>
    </source>
</evidence>
<dbReference type="Gene3D" id="3.40.140.20">
    <property type="match status" value="2"/>
</dbReference>
<dbReference type="GO" id="GO:0004643">
    <property type="term" value="F:phosphoribosylaminoimidazolecarboxamide formyltransferase activity"/>
    <property type="evidence" value="ECO:0007669"/>
    <property type="project" value="InterPro"/>
</dbReference>
<dbReference type="PIRSF" id="PIRSF000414">
    <property type="entry name" value="AICARFT_IMPCHas"/>
    <property type="match status" value="1"/>
</dbReference>
<dbReference type="InterPro" id="IPR036914">
    <property type="entry name" value="MGS-like_dom_sf"/>
</dbReference>
<feature type="domain" description="MGS-like" evidence="8">
    <location>
        <begin position="1"/>
        <end position="143"/>
    </location>
</feature>
<dbReference type="Pfam" id="PF01808">
    <property type="entry name" value="AICARFT_IMPCHas"/>
    <property type="match status" value="1"/>
</dbReference>
<keyword evidence="5" id="KW-0658">Purine biosynthesis</keyword>
<evidence type="ECO:0000256" key="2">
    <source>
        <dbReference type="ARBA" id="ARBA00004954"/>
    </source>
</evidence>
<proteinExistence type="inferred from homology"/>
<comment type="similarity">
    <text evidence="3">Belongs to the PurH family.</text>
</comment>
<evidence type="ECO:0000256" key="6">
    <source>
        <dbReference type="ARBA" id="ARBA00022801"/>
    </source>
</evidence>
<dbReference type="SMART" id="SM00798">
    <property type="entry name" value="AICARFT_IMPCHas"/>
    <property type="match status" value="1"/>
</dbReference>
<dbReference type="InterPro" id="IPR011607">
    <property type="entry name" value="MGS-like_dom"/>
</dbReference>
<dbReference type="Proteomes" id="UP000177269">
    <property type="component" value="Unassembled WGS sequence"/>
</dbReference>
<comment type="caution">
    <text evidence="9">The sequence shown here is derived from an EMBL/GenBank/DDBJ whole genome shotgun (WGS) entry which is preliminary data.</text>
</comment>
<dbReference type="SMART" id="SM00851">
    <property type="entry name" value="MGS"/>
    <property type="match status" value="1"/>
</dbReference>
<dbReference type="PANTHER" id="PTHR11692">
    <property type="entry name" value="BIFUNCTIONAL PURINE BIOSYNTHESIS PROTEIN PURH"/>
    <property type="match status" value="1"/>
</dbReference>
<dbReference type="InterPro" id="IPR024051">
    <property type="entry name" value="AICAR_Tfase_dup_dom_sf"/>
</dbReference>
<dbReference type="AlphaFoldDB" id="A0A1G2P3K0"/>
<reference evidence="9 10" key="1">
    <citation type="journal article" date="2016" name="Nat. Commun.">
        <title>Thousands of microbial genomes shed light on interconnected biogeochemical processes in an aquifer system.</title>
        <authorList>
            <person name="Anantharaman K."/>
            <person name="Brown C.T."/>
            <person name="Hug L.A."/>
            <person name="Sharon I."/>
            <person name="Castelle C.J."/>
            <person name="Probst A.J."/>
            <person name="Thomas B.C."/>
            <person name="Singh A."/>
            <person name="Wilkins M.J."/>
            <person name="Karaoz U."/>
            <person name="Brodie E.L."/>
            <person name="Williams K.H."/>
            <person name="Hubbard S.S."/>
            <person name="Banfield J.F."/>
        </authorList>
    </citation>
    <scope>NUCLEOTIDE SEQUENCE [LARGE SCALE GENOMIC DNA]</scope>
</reference>
<evidence type="ECO:0000256" key="5">
    <source>
        <dbReference type="ARBA" id="ARBA00022755"/>
    </source>
</evidence>
<dbReference type="GO" id="GO:0006189">
    <property type="term" value="P:'de novo' IMP biosynthetic process"/>
    <property type="evidence" value="ECO:0007669"/>
    <property type="project" value="UniProtKB-UniPathway"/>
</dbReference>
<evidence type="ECO:0000313" key="9">
    <source>
        <dbReference type="EMBL" id="OHA42289.1"/>
    </source>
</evidence>
<organism evidence="9 10">
    <name type="scientific">Candidatus Taylorbacteria bacterium RIFCSPLOWO2_12_FULL_43_20</name>
    <dbReference type="NCBI Taxonomy" id="1802332"/>
    <lineage>
        <taxon>Bacteria</taxon>
        <taxon>Candidatus Tayloriibacteriota</taxon>
    </lineage>
</organism>
<dbReference type="InterPro" id="IPR002695">
    <property type="entry name" value="PurH-like"/>
</dbReference>
<sequence length="523" mass="56450">MKNALLSVYHKDGIVEFAKALVELGFTIYASGGTFKHLTSNNVTAIPVSDLVGGEAILGHRVVTLSREVHAGLLAKSTPNDEKVLADLMIPRLDLVCVDLYPLEVEIAKLGSTRESVIEQTDIGGPTMIRSAAKGGRIVICDPNDRQKVIDWLKAGAPANGFVDDLCAKGEFIVSRYCMASAGYLSGGMYLASFGKRIATCKYGENAWQKPAYLYSNGSHDPLALDKFVVIEGTPPSYNNWVDIDRLLQTTTHIASGYAINQGIDTAIAVGVKHGNPCGAAAGQDRYEVLAKMMAGDPLAIFGGLVMVNFEIDRELCQSLTGKMLDGIIAPAFTPGAIKMLRRKGDKCRFVSNPALKELEDNLDRAPRYRYVRGGFLAQPNYTFVPDFNRGDIVKHGWASSMQECDMMLAWAVGSTSNSNTITIVENEQLIGNGVGQQDRVGAADLAITRARRSGHDLIGAVAYSDSFFPFPDGPQTLIEAGIAAIFTSSGSVKDQATIEVCARHNVPLYMIPDQDGRGFFGH</sequence>
<dbReference type="PROSITE" id="PS51855">
    <property type="entry name" value="MGS"/>
    <property type="match status" value="1"/>
</dbReference>
<dbReference type="PANTHER" id="PTHR11692:SF0">
    <property type="entry name" value="BIFUNCTIONAL PURINE BIOSYNTHESIS PROTEIN ATIC"/>
    <property type="match status" value="1"/>
</dbReference>
<dbReference type="UniPathway" id="UPA00074">
    <property type="reaction ID" value="UER00133"/>
</dbReference>
<evidence type="ECO:0000256" key="3">
    <source>
        <dbReference type="ARBA" id="ARBA00007667"/>
    </source>
</evidence>
<dbReference type="GO" id="GO:0005829">
    <property type="term" value="C:cytosol"/>
    <property type="evidence" value="ECO:0007669"/>
    <property type="project" value="TreeGrafter"/>
</dbReference>
<evidence type="ECO:0000256" key="1">
    <source>
        <dbReference type="ARBA" id="ARBA00004844"/>
    </source>
</evidence>
<protein>
    <recommendedName>
        <fullName evidence="8">MGS-like domain-containing protein</fullName>
    </recommendedName>
</protein>
<dbReference type="Pfam" id="PF02142">
    <property type="entry name" value="MGS"/>
    <property type="match status" value="1"/>
</dbReference>
<dbReference type="SUPFAM" id="SSF52335">
    <property type="entry name" value="Methylglyoxal synthase-like"/>
    <property type="match status" value="1"/>
</dbReference>
<accession>A0A1G2P3K0</accession>
<evidence type="ECO:0000256" key="7">
    <source>
        <dbReference type="ARBA" id="ARBA00023268"/>
    </source>
</evidence>
<dbReference type="CDD" id="cd01421">
    <property type="entry name" value="IMPCH"/>
    <property type="match status" value="1"/>
</dbReference>
<comment type="pathway">
    <text evidence="2">Purine metabolism; IMP biosynthesis via de novo pathway; 5-formamido-1-(5-phospho-D-ribosyl)imidazole-4-carboxamide from 5-amino-1-(5-phospho-D-ribosyl)imidazole-4-carboxamide (10-formyl THF route): step 1/1.</text>
</comment>
<keyword evidence="7" id="KW-0511">Multifunctional enzyme</keyword>
<dbReference type="InterPro" id="IPR016193">
    <property type="entry name" value="Cytidine_deaminase-like"/>
</dbReference>
<name>A0A1G2P3K0_9BACT</name>
<gene>
    <name evidence="9" type="ORF">A3G52_03785</name>
</gene>
<keyword evidence="6" id="KW-0378">Hydrolase</keyword>